<accession>A0A1G7ZAV3</accession>
<dbReference type="InterPro" id="IPR011747">
    <property type="entry name" value="CHP02241"/>
</dbReference>
<evidence type="ECO:0000313" key="2">
    <source>
        <dbReference type="Proteomes" id="UP000199045"/>
    </source>
</evidence>
<proteinExistence type="predicted"/>
<dbReference type="STRING" id="104663.SAMN04488121_108203"/>
<dbReference type="NCBIfam" id="TIGR02241">
    <property type="entry name" value="conserved hypothetical phage tail region protein"/>
    <property type="match status" value="1"/>
</dbReference>
<dbReference type="Proteomes" id="UP000199045">
    <property type="component" value="Unassembled WGS sequence"/>
</dbReference>
<dbReference type="OrthoDB" id="9799891at2"/>
<name>A0A1G7ZAV3_CHIFI</name>
<organism evidence="1 2">
    <name type="scientific">Chitinophaga filiformis</name>
    <name type="common">Myxococcus filiformis</name>
    <name type="synonym">Flexibacter filiformis</name>
    <dbReference type="NCBI Taxonomy" id="104663"/>
    <lineage>
        <taxon>Bacteria</taxon>
        <taxon>Pseudomonadati</taxon>
        <taxon>Bacteroidota</taxon>
        <taxon>Chitinophagia</taxon>
        <taxon>Chitinophagales</taxon>
        <taxon>Chitinophagaceae</taxon>
        <taxon>Chitinophaga</taxon>
    </lineage>
</organism>
<dbReference type="AlphaFoldDB" id="A0A1G7ZAV3"/>
<evidence type="ECO:0000313" key="1">
    <source>
        <dbReference type="EMBL" id="SDH05882.1"/>
    </source>
</evidence>
<dbReference type="PANTHER" id="PTHR38009">
    <property type="entry name" value="CONSERVED HYPOTHETICAL PHAGE TAIL PROTEIN"/>
    <property type="match status" value="1"/>
</dbReference>
<dbReference type="Pfam" id="PF06841">
    <property type="entry name" value="Phage_T4_gp19"/>
    <property type="match status" value="1"/>
</dbReference>
<dbReference type="InterPro" id="IPR010667">
    <property type="entry name" value="Phage_T4_Gp19"/>
</dbReference>
<dbReference type="RefSeq" id="WP_089836470.1">
    <property type="nucleotide sequence ID" value="NZ_FNBN01000008.1"/>
</dbReference>
<dbReference type="PANTHER" id="PTHR38009:SF1">
    <property type="entry name" value="CONSERVED HYPOTHETICAL PHAGE TAIL PROTEIN"/>
    <property type="match status" value="1"/>
</dbReference>
<gene>
    <name evidence="1" type="ORF">SAMN04488121_108203</name>
</gene>
<reference evidence="1 2" key="1">
    <citation type="submission" date="2016-10" db="EMBL/GenBank/DDBJ databases">
        <authorList>
            <person name="de Groot N.N."/>
        </authorList>
    </citation>
    <scope>NUCLEOTIDE SEQUENCE [LARGE SCALE GENOMIC DNA]</scope>
    <source>
        <strain evidence="1 2">DSM 527</strain>
    </source>
</reference>
<dbReference type="GO" id="GO:0005198">
    <property type="term" value="F:structural molecule activity"/>
    <property type="evidence" value="ECO:0007669"/>
    <property type="project" value="InterPro"/>
</dbReference>
<dbReference type="EMBL" id="FNBN01000008">
    <property type="protein sequence ID" value="SDH05882.1"/>
    <property type="molecule type" value="Genomic_DNA"/>
</dbReference>
<protein>
    <submittedName>
        <fullName evidence="1">Conserved hypothetical phage tail region protein</fullName>
    </submittedName>
</protein>
<sequence>MDPGYPMTGFHYKVNFINYLGKEEGNFQEVSGISVNIATEPVKEGGENQFVYKLPSPPQYSNLVLKRGLLTGSVVTDWVRTTLSTFKFKPTTIVVMLLDELHQPLYVWKFYGAYPVKMEVSGLKAKEGEIAIETLELAYKYFEKFHS</sequence>